<accession>A0A0A2LTV7</accession>
<sequence>MINTDDFIKRLENILDYYNISASVFADKIGVQRSSLSHLLSGRNKPSLDFVLRVTDNFPDVDLYWLLNGKGTFPKSETPAPEVNIPSPSPVYIEQQTENNNVGDLFSEKTETDIPQSENEEFEEKNNFEENTEVVNQAPEKTETPANPAPPIDTIVNYNSDVEQVVIFYKDGTFKNYKPRK</sequence>
<evidence type="ECO:0000256" key="1">
    <source>
        <dbReference type="SAM" id="MobiDB-lite"/>
    </source>
</evidence>
<keyword evidence="4" id="KW-1185">Reference proteome</keyword>
<dbReference type="STRING" id="1406840.Q763_02290"/>
<dbReference type="RefSeq" id="WP_035130786.1">
    <property type="nucleotide sequence ID" value="NZ_JRLV01000003.1"/>
</dbReference>
<evidence type="ECO:0000313" key="3">
    <source>
        <dbReference type="EMBL" id="KGO83419.1"/>
    </source>
</evidence>
<dbReference type="Proteomes" id="UP000030129">
    <property type="component" value="Unassembled WGS sequence"/>
</dbReference>
<dbReference type="CDD" id="cd00093">
    <property type="entry name" value="HTH_XRE"/>
    <property type="match status" value="1"/>
</dbReference>
<proteinExistence type="predicted"/>
<feature type="domain" description="HTH cro/C1-type" evidence="2">
    <location>
        <begin position="11"/>
        <end position="66"/>
    </location>
</feature>
<evidence type="ECO:0000313" key="4">
    <source>
        <dbReference type="Proteomes" id="UP000030129"/>
    </source>
</evidence>
<dbReference type="InterPro" id="IPR010982">
    <property type="entry name" value="Lambda_DNA-bd_dom_sf"/>
</dbReference>
<dbReference type="InterPro" id="IPR001387">
    <property type="entry name" value="Cro/C1-type_HTH"/>
</dbReference>
<evidence type="ECO:0000259" key="2">
    <source>
        <dbReference type="PROSITE" id="PS50943"/>
    </source>
</evidence>
<dbReference type="EMBL" id="JRLV01000003">
    <property type="protein sequence ID" value="KGO83419.1"/>
    <property type="molecule type" value="Genomic_DNA"/>
</dbReference>
<dbReference type="SMART" id="SM00530">
    <property type="entry name" value="HTH_XRE"/>
    <property type="match status" value="1"/>
</dbReference>
<protein>
    <recommendedName>
        <fullName evidence="2">HTH cro/C1-type domain-containing protein</fullName>
    </recommendedName>
</protein>
<organism evidence="3 4">
    <name type="scientific">Flavobacterium beibuense F44-8</name>
    <dbReference type="NCBI Taxonomy" id="1406840"/>
    <lineage>
        <taxon>Bacteria</taxon>
        <taxon>Pseudomonadati</taxon>
        <taxon>Bacteroidota</taxon>
        <taxon>Flavobacteriia</taxon>
        <taxon>Flavobacteriales</taxon>
        <taxon>Flavobacteriaceae</taxon>
        <taxon>Flavobacterium</taxon>
    </lineage>
</organism>
<feature type="region of interest" description="Disordered" evidence="1">
    <location>
        <begin position="112"/>
        <end position="155"/>
    </location>
</feature>
<dbReference type="SUPFAM" id="SSF47413">
    <property type="entry name" value="lambda repressor-like DNA-binding domains"/>
    <property type="match status" value="1"/>
</dbReference>
<dbReference type="eggNOG" id="COG3093">
    <property type="taxonomic scope" value="Bacteria"/>
</dbReference>
<gene>
    <name evidence="3" type="ORF">Q763_02290</name>
</gene>
<comment type="caution">
    <text evidence="3">The sequence shown here is derived from an EMBL/GenBank/DDBJ whole genome shotgun (WGS) entry which is preliminary data.</text>
</comment>
<name>A0A0A2LTV7_9FLAO</name>
<dbReference type="GO" id="GO:0003677">
    <property type="term" value="F:DNA binding"/>
    <property type="evidence" value="ECO:0007669"/>
    <property type="project" value="InterPro"/>
</dbReference>
<reference evidence="3 4" key="1">
    <citation type="submission" date="2013-09" db="EMBL/GenBank/DDBJ databases">
        <authorList>
            <person name="Zeng Z."/>
            <person name="Chen C."/>
        </authorList>
    </citation>
    <scope>NUCLEOTIDE SEQUENCE [LARGE SCALE GENOMIC DNA]</scope>
    <source>
        <strain evidence="3 4">F44-8</strain>
    </source>
</reference>
<dbReference type="Gene3D" id="1.10.260.40">
    <property type="entry name" value="lambda repressor-like DNA-binding domains"/>
    <property type="match status" value="1"/>
</dbReference>
<dbReference type="PROSITE" id="PS50943">
    <property type="entry name" value="HTH_CROC1"/>
    <property type="match status" value="1"/>
</dbReference>
<dbReference type="Pfam" id="PF01381">
    <property type="entry name" value="HTH_3"/>
    <property type="match status" value="1"/>
</dbReference>
<dbReference type="AlphaFoldDB" id="A0A0A2LTV7"/>